<dbReference type="OrthoDB" id="953779at2"/>
<proteinExistence type="predicted"/>
<dbReference type="RefSeq" id="WP_093831505.1">
    <property type="nucleotide sequence ID" value="NZ_FOLQ01000013.1"/>
</dbReference>
<dbReference type="EMBL" id="FOLQ01000013">
    <property type="protein sequence ID" value="SFE41502.1"/>
    <property type="molecule type" value="Genomic_DNA"/>
</dbReference>
<name>A0A1I2AC98_9BACT</name>
<protein>
    <submittedName>
        <fullName evidence="1">Uncharacterized protein</fullName>
    </submittedName>
</protein>
<gene>
    <name evidence="1" type="ORF">SAMN05216167_113141</name>
</gene>
<evidence type="ECO:0000313" key="2">
    <source>
        <dbReference type="Proteomes" id="UP000198598"/>
    </source>
</evidence>
<sequence length="151" mass="17303">MKKLYLLSLISLWACQEPDCQQGTDQTTGLVLRTLDRSYSAYDQKQGEDLSRDGIRISTANQYKQVFAHCCQNRLDSLDFAQYEILGLTTVNKGSNSRYIYDVKRDDTAKKITYTVSEEYYSHSSPIDGRGNFVVVAKLPSDYQVDYVRNQ</sequence>
<evidence type="ECO:0000313" key="1">
    <source>
        <dbReference type="EMBL" id="SFE41502.1"/>
    </source>
</evidence>
<accession>A0A1I2AC98</accession>
<reference evidence="1 2" key="1">
    <citation type="submission" date="2016-10" db="EMBL/GenBank/DDBJ databases">
        <authorList>
            <person name="de Groot N.N."/>
        </authorList>
    </citation>
    <scope>NUCLEOTIDE SEQUENCE [LARGE SCALE GENOMIC DNA]</scope>
    <source>
        <strain evidence="1 2">DSM 26130</strain>
    </source>
</reference>
<organism evidence="1 2">
    <name type="scientific">Spirosoma endophyticum</name>
    <dbReference type="NCBI Taxonomy" id="662367"/>
    <lineage>
        <taxon>Bacteria</taxon>
        <taxon>Pseudomonadati</taxon>
        <taxon>Bacteroidota</taxon>
        <taxon>Cytophagia</taxon>
        <taxon>Cytophagales</taxon>
        <taxon>Cytophagaceae</taxon>
        <taxon>Spirosoma</taxon>
    </lineage>
</organism>
<dbReference type="Proteomes" id="UP000198598">
    <property type="component" value="Unassembled WGS sequence"/>
</dbReference>
<dbReference type="AlphaFoldDB" id="A0A1I2AC98"/>
<keyword evidence="2" id="KW-1185">Reference proteome</keyword>